<dbReference type="EMBL" id="WVIE01000016">
    <property type="protein sequence ID" value="NDJ18429.1"/>
    <property type="molecule type" value="Genomic_DNA"/>
</dbReference>
<protein>
    <submittedName>
        <fullName evidence="2">M56 family peptidase</fullName>
    </submittedName>
</protein>
<keyword evidence="1" id="KW-1133">Transmembrane helix</keyword>
<dbReference type="PANTHER" id="PTHR34978:SF3">
    <property type="entry name" value="SLR0241 PROTEIN"/>
    <property type="match status" value="1"/>
</dbReference>
<organism evidence="2 3">
    <name type="scientific">Myxacorys almedinensis A</name>
    <dbReference type="NCBI Taxonomy" id="2690445"/>
    <lineage>
        <taxon>Bacteria</taxon>
        <taxon>Bacillati</taxon>
        <taxon>Cyanobacteriota</taxon>
        <taxon>Cyanophyceae</taxon>
        <taxon>Leptolyngbyales</taxon>
        <taxon>Leptolyngbyaceae</taxon>
        <taxon>Myxacorys</taxon>
        <taxon>Myxacorys almedinensis</taxon>
    </lineage>
</organism>
<sequence>MHLVLLMLALSTAIAVRFTWKASSEQWTRRWNWTLGVFLFSPLLVMMSAIAILCMGPKGQMVRWWEGWGSYAIAVGFLAVGLGLAVNGGQDALRSLRRVRDMPQHDVQGVSARLLAQPTPFVAQIGFWQPELVISQGLLETLDPRHLDVVLMHEEAHAHYRDTFWFFWLGWLRRLTAWLPQTEALWQELLILRELRADRWAAQRVDPLLLAEALLSVVSASQIEPDDLCAAFSSAVVKNRLTERIEALLDESESSPESSFMPWLWLLMAVVPMAIVPFHF</sequence>
<proteinExistence type="predicted"/>
<dbReference type="CDD" id="cd07326">
    <property type="entry name" value="M56_BlaR1_MecR1_like"/>
    <property type="match status" value="1"/>
</dbReference>
<dbReference type="Proteomes" id="UP000646053">
    <property type="component" value="Unassembled WGS sequence"/>
</dbReference>
<evidence type="ECO:0000256" key="1">
    <source>
        <dbReference type="SAM" id="Phobius"/>
    </source>
</evidence>
<dbReference type="RefSeq" id="WP_162423957.1">
    <property type="nucleotide sequence ID" value="NZ_WVIE01000016.1"/>
</dbReference>
<dbReference type="Gene3D" id="3.30.2010.10">
    <property type="entry name" value="Metalloproteases ('zincins'), catalytic domain"/>
    <property type="match status" value="1"/>
</dbReference>
<feature type="transmembrane region" description="Helical" evidence="1">
    <location>
        <begin position="68"/>
        <end position="86"/>
    </location>
</feature>
<dbReference type="PANTHER" id="PTHR34978">
    <property type="entry name" value="POSSIBLE SENSOR-TRANSDUCER PROTEIN BLAR"/>
    <property type="match status" value="1"/>
</dbReference>
<dbReference type="AlphaFoldDB" id="A0A8J7Z2E9"/>
<name>A0A8J7Z2E9_9CYAN</name>
<comment type="caution">
    <text evidence="2">The sequence shown here is derived from an EMBL/GenBank/DDBJ whole genome shotgun (WGS) entry which is preliminary data.</text>
</comment>
<reference evidence="2" key="1">
    <citation type="submission" date="2019-12" db="EMBL/GenBank/DDBJ databases">
        <title>High-Quality draft genome sequences of three cyanobacteria isolated from the limestone walls of the Old Cathedral of Coimbra.</title>
        <authorList>
            <person name="Tiago I."/>
            <person name="Soares F."/>
            <person name="Portugal A."/>
        </authorList>
    </citation>
    <scope>NUCLEOTIDE SEQUENCE</scope>
    <source>
        <strain evidence="2">A</strain>
    </source>
</reference>
<keyword evidence="1" id="KW-0812">Transmembrane</keyword>
<evidence type="ECO:0000313" key="3">
    <source>
        <dbReference type="Proteomes" id="UP000646053"/>
    </source>
</evidence>
<keyword evidence="1" id="KW-0472">Membrane</keyword>
<keyword evidence="3" id="KW-1185">Reference proteome</keyword>
<gene>
    <name evidence="2" type="ORF">GS601_14190</name>
</gene>
<accession>A0A8J7Z2E9</accession>
<feature type="transmembrane region" description="Helical" evidence="1">
    <location>
        <begin position="31"/>
        <end position="56"/>
    </location>
</feature>
<evidence type="ECO:0000313" key="2">
    <source>
        <dbReference type="EMBL" id="NDJ18429.1"/>
    </source>
</evidence>
<dbReference type="InterPro" id="IPR052173">
    <property type="entry name" value="Beta-lactam_resp_regulator"/>
</dbReference>